<proteinExistence type="predicted"/>
<comment type="caution">
    <text evidence="1">The sequence shown here is derived from an EMBL/GenBank/DDBJ whole genome shotgun (WGS) entry which is preliminary data.</text>
</comment>
<sequence length="70" mass="7546">MTPYWSGPNFCGGSLHLGLGPVTEVGYNAPHNRLGFAMTNTQALTERTRPSGTDNLFVAWETLTHGDNPA</sequence>
<evidence type="ECO:0000313" key="2">
    <source>
        <dbReference type="Proteomes" id="UP000568022"/>
    </source>
</evidence>
<dbReference type="Proteomes" id="UP000568022">
    <property type="component" value="Unassembled WGS sequence"/>
</dbReference>
<dbReference type="EMBL" id="JACHJE010000003">
    <property type="protein sequence ID" value="MBB5124959.1"/>
    <property type="molecule type" value="Genomic_DNA"/>
</dbReference>
<accession>A0A7W8BK74</accession>
<evidence type="ECO:0000313" key="1">
    <source>
        <dbReference type="EMBL" id="MBB5124959.1"/>
    </source>
</evidence>
<dbReference type="AlphaFoldDB" id="A0A7W8BK74"/>
<keyword evidence="2" id="KW-1185">Reference proteome</keyword>
<gene>
    <name evidence="1" type="ORF">FHS32_001691</name>
</gene>
<protein>
    <submittedName>
        <fullName evidence="1">Uncharacterized protein</fullName>
    </submittedName>
</protein>
<organism evidence="1 2">
    <name type="scientific">Streptomyces griseoloalbus</name>
    <dbReference type="NCBI Taxonomy" id="67303"/>
    <lineage>
        <taxon>Bacteria</taxon>
        <taxon>Bacillati</taxon>
        <taxon>Actinomycetota</taxon>
        <taxon>Actinomycetes</taxon>
        <taxon>Kitasatosporales</taxon>
        <taxon>Streptomycetaceae</taxon>
        <taxon>Streptomyces</taxon>
    </lineage>
</organism>
<name>A0A7W8BK74_9ACTN</name>
<reference evidence="1 2" key="1">
    <citation type="submission" date="2020-08" db="EMBL/GenBank/DDBJ databases">
        <title>Genomic Encyclopedia of Type Strains, Phase III (KMG-III): the genomes of soil and plant-associated and newly described type strains.</title>
        <authorList>
            <person name="Whitman W."/>
        </authorList>
    </citation>
    <scope>NUCLEOTIDE SEQUENCE [LARGE SCALE GENOMIC DNA]</scope>
    <source>
        <strain evidence="1 2">CECT 3226</strain>
    </source>
</reference>